<evidence type="ECO:0000313" key="22">
    <source>
        <dbReference type="Proteomes" id="UP000054383"/>
    </source>
</evidence>
<dbReference type="InterPro" id="IPR000873">
    <property type="entry name" value="AMP-dep_synth/lig_dom"/>
</dbReference>
<evidence type="ECO:0000256" key="3">
    <source>
        <dbReference type="ARBA" id="ARBA00004651"/>
    </source>
</evidence>
<sequence length="650" mass="72508">MDPVSIAAAIAGTTALAYANAKWRLKDDIRGLYRVKKGERATIKAGRSSSRVILQTVRSIANIHQQANDGTLSIFLVFEETANKYPDMVAIWSRERSYTYREVLAKASQLGHYFLSLGVKPGQLVAMYMTNSPEFLFVWLGLLSIGSAPATINYNLNGEALIHCLRVPEAKFMVADDDAGCRQRIEDSRSTIEGELGLNILPLGETMKTVQSFPESVPDVKYRMNVPANFPVSLIYTSGTTGLPKGCAYTTSRFYFGVHSRLAFGVTTTVGPGGDRWYNCMPLYHGTGAIITMTMLVSGISVAIGKRFSASNFWTDVRDSESTWFIYVGETVRYLLNNPPSNSDKDHKVIGMYGNGLRPDVWERFRERFGIKTVVEFFNSTEGMFSLVNANHGPYSAGAVGNHGLLLRLAFRNQYIPVAIDHETGDIWRDPKTGFAKRQAYEDGGEILVAVPDKEAFQGYWRNGKATDKKFATDVFKKGDIYYRSGDALRRLPDGRWYFMDRLGDTFRWKSENVATAEVAEALGRYPGVAEANVYGVLVPNHEGRAGCAAIQVGDEKTFDWVDFARYAQAKLPRYAVPVFLRLVRASSHIHNNKQNKVPLRAEGVDPALKGTKEPEGKEDRMLWLAPGTDKYVDFGAKEWEILVSKQARL</sequence>
<evidence type="ECO:0000256" key="7">
    <source>
        <dbReference type="ARBA" id="ARBA00022598"/>
    </source>
</evidence>
<dbReference type="GO" id="GO:0005778">
    <property type="term" value="C:peroxisomal membrane"/>
    <property type="evidence" value="ECO:0007669"/>
    <property type="project" value="UniProtKB-SubCell"/>
</dbReference>
<dbReference type="GO" id="GO:0044539">
    <property type="term" value="P:long-chain fatty acid import into cell"/>
    <property type="evidence" value="ECO:0007669"/>
    <property type="project" value="TreeGrafter"/>
</dbReference>
<dbReference type="SUPFAM" id="SSF56801">
    <property type="entry name" value="Acetyl-CoA synthetase-like"/>
    <property type="match status" value="1"/>
</dbReference>
<keyword evidence="14" id="KW-0472">Membrane</keyword>
<dbReference type="AlphaFoldDB" id="A0A0U1LST3"/>
<keyword evidence="11" id="KW-0067">ATP-binding</keyword>
<evidence type="ECO:0000256" key="14">
    <source>
        <dbReference type="ARBA" id="ARBA00023136"/>
    </source>
</evidence>
<keyword evidence="12" id="KW-1133">Transmembrane helix</keyword>
<dbReference type="Proteomes" id="UP000054383">
    <property type="component" value="Unassembled WGS sequence"/>
</dbReference>
<evidence type="ECO:0000256" key="4">
    <source>
        <dbReference type="ARBA" id="ARBA00006432"/>
    </source>
</evidence>
<name>A0A0U1LST3_TALIS</name>
<dbReference type="OMA" id="HHGLIMR"/>
<evidence type="ECO:0000256" key="17">
    <source>
        <dbReference type="ARBA" id="ARBA00060276"/>
    </source>
</evidence>
<evidence type="ECO:0000256" key="9">
    <source>
        <dbReference type="ARBA" id="ARBA00022692"/>
    </source>
</evidence>
<organism evidence="21 22">
    <name type="scientific">Talaromyces islandicus</name>
    <name type="common">Penicillium islandicum</name>
    <dbReference type="NCBI Taxonomy" id="28573"/>
    <lineage>
        <taxon>Eukaryota</taxon>
        <taxon>Fungi</taxon>
        <taxon>Dikarya</taxon>
        <taxon>Ascomycota</taxon>
        <taxon>Pezizomycotina</taxon>
        <taxon>Eurotiomycetes</taxon>
        <taxon>Eurotiomycetidae</taxon>
        <taxon>Eurotiales</taxon>
        <taxon>Trichocomaceae</taxon>
        <taxon>Talaromyces</taxon>
        <taxon>Talaromyces sect. Islandici</taxon>
    </lineage>
</organism>
<evidence type="ECO:0000256" key="19">
    <source>
        <dbReference type="ARBA" id="ARBA00078285"/>
    </source>
</evidence>
<dbReference type="GO" id="GO:0004467">
    <property type="term" value="F:long-chain fatty acid-CoA ligase activity"/>
    <property type="evidence" value="ECO:0007669"/>
    <property type="project" value="TreeGrafter"/>
</dbReference>
<gene>
    <name evidence="21" type="ORF">PISL3812_03320</name>
</gene>
<evidence type="ECO:0000256" key="10">
    <source>
        <dbReference type="ARBA" id="ARBA00022741"/>
    </source>
</evidence>
<evidence type="ECO:0000256" key="18">
    <source>
        <dbReference type="ARBA" id="ARBA00068795"/>
    </source>
</evidence>
<dbReference type="InterPro" id="IPR045851">
    <property type="entry name" value="AMP-bd_C_sf"/>
</dbReference>
<keyword evidence="9" id="KW-0812">Transmembrane</keyword>
<dbReference type="GO" id="GO:0005524">
    <property type="term" value="F:ATP binding"/>
    <property type="evidence" value="ECO:0007669"/>
    <property type="project" value="UniProtKB-KW"/>
</dbReference>
<dbReference type="PANTHER" id="PTHR43107:SF6">
    <property type="entry name" value="ACYL-COA SYNTHETASE FAMILY PROTEIN (CEFD1), PUTATIVE (AFU_ORTHOLOGUE AFUA_6G03630)-RELATED"/>
    <property type="match status" value="1"/>
</dbReference>
<comment type="similarity">
    <text evidence="4">Belongs to the ATP-dependent AMP-binding enzyme family.</text>
</comment>
<dbReference type="FunFam" id="3.40.50.12780:FF:000019">
    <property type="entry name" value="Long-chain fatty acid transporter"/>
    <property type="match status" value="1"/>
</dbReference>
<comment type="function">
    <text evidence="17">Acyl-CoA synthetase required for both the import of long chain fatty acids (LCFAs) (C14-C18) and the activation very long chain fatty acids (VLCFAs) (C20-C26) by esterification of the fatty acids into metabolically active CoA-thioesters for subsequent degradation or incorporation into phospholipids. The transport and fatty acyl-CoA synthetase activities are genetically separable and are thus independent activities. Esterifies VLCFAs in the peroxisome matrix. The VLCFAs are actively transported into peroxisomes by a PXA1-PXA2 heterodimeric transporter in the peroxisomal membrane.</text>
</comment>
<evidence type="ECO:0000259" key="20">
    <source>
        <dbReference type="Pfam" id="PF00501"/>
    </source>
</evidence>
<evidence type="ECO:0000256" key="12">
    <source>
        <dbReference type="ARBA" id="ARBA00022989"/>
    </source>
</evidence>
<comment type="subcellular location">
    <subcellularLocation>
        <location evidence="3">Cell membrane</location>
        <topology evidence="3">Multi-pass membrane protein</topology>
    </subcellularLocation>
    <subcellularLocation>
        <location evidence="1">Lipid droplet</location>
    </subcellularLocation>
    <subcellularLocation>
        <location evidence="2">Peroxisome membrane</location>
        <topology evidence="2">Multi-pass membrane protein</topology>
    </subcellularLocation>
</comment>
<keyword evidence="15" id="KW-0576">Peroxisome</keyword>
<dbReference type="PANTHER" id="PTHR43107">
    <property type="entry name" value="LONG-CHAIN FATTY ACID TRANSPORT PROTEIN"/>
    <property type="match status" value="1"/>
</dbReference>
<reference evidence="21 22" key="1">
    <citation type="submission" date="2015-04" db="EMBL/GenBank/DDBJ databases">
        <authorList>
            <person name="Syromyatnikov M.Y."/>
            <person name="Popov V.N."/>
        </authorList>
    </citation>
    <scope>NUCLEOTIDE SEQUENCE [LARGE SCALE GENOMIC DNA]</scope>
    <source>
        <strain evidence="21">WF-38-12</strain>
    </source>
</reference>
<dbReference type="Gene3D" id="3.30.300.30">
    <property type="match status" value="1"/>
</dbReference>
<keyword evidence="13" id="KW-0445">Lipid transport</keyword>
<evidence type="ECO:0000313" key="21">
    <source>
        <dbReference type="EMBL" id="CRG86315.1"/>
    </source>
</evidence>
<keyword evidence="5" id="KW-0813">Transport</keyword>
<evidence type="ECO:0000256" key="1">
    <source>
        <dbReference type="ARBA" id="ARBA00004502"/>
    </source>
</evidence>
<evidence type="ECO:0000256" key="16">
    <source>
        <dbReference type="ARBA" id="ARBA00051585"/>
    </source>
</evidence>
<keyword evidence="8" id="KW-0551">Lipid droplet</keyword>
<evidence type="ECO:0000256" key="5">
    <source>
        <dbReference type="ARBA" id="ARBA00022448"/>
    </source>
</evidence>
<evidence type="ECO:0000256" key="6">
    <source>
        <dbReference type="ARBA" id="ARBA00022475"/>
    </source>
</evidence>
<proteinExistence type="inferred from homology"/>
<keyword evidence="22" id="KW-1185">Reference proteome</keyword>
<dbReference type="Pfam" id="PF00501">
    <property type="entry name" value="AMP-binding"/>
    <property type="match status" value="1"/>
</dbReference>
<keyword evidence="10" id="KW-0547">Nucleotide-binding</keyword>
<dbReference type="STRING" id="28573.A0A0U1LST3"/>
<dbReference type="GO" id="GO:0005811">
    <property type="term" value="C:lipid droplet"/>
    <property type="evidence" value="ECO:0007669"/>
    <property type="project" value="UniProtKB-SubCell"/>
</dbReference>
<dbReference type="Gene3D" id="3.40.50.12780">
    <property type="entry name" value="N-terminal domain of ligase-like"/>
    <property type="match status" value="1"/>
</dbReference>
<dbReference type="InterPro" id="IPR020845">
    <property type="entry name" value="AMP-binding_CS"/>
</dbReference>
<keyword evidence="7" id="KW-0436">Ligase</keyword>
<dbReference type="FunFam" id="3.30.300.30:FF:000002">
    <property type="entry name" value="Long-chain fatty acid transport protein 1"/>
    <property type="match status" value="1"/>
</dbReference>
<evidence type="ECO:0000256" key="11">
    <source>
        <dbReference type="ARBA" id="ARBA00022840"/>
    </source>
</evidence>
<protein>
    <recommendedName>
        <fullName evidence="18">Very long-chain fatty acid transport protein</fullName>
    </recommendedName>
    <alternativeName>
        <fullName evidence="19">Very-long-chain acyl-CoA synthetase</fullName>
    </alternativeName>
</protein>
<dbReference type="GO" id="GO:0005324">
    <property type="term" value="F:long-chain fatty acid transmembrane transporter activity"/>
    <property type="evidence" value="ECO:0007669"/>
    <property type="project" value="TreeGrafter"/>
</dbReference>
<evidence type="ECO:0000256" key="2">
    <source>
        <dbReference type="ARBA" id="ARBA00004585"/>
    </source>
</evidence>
<keyword evidence="6" id="KW-1003">Cell membrane</keyword>
<dbReference type="GO" id="GO:0009898">
    <property type="term" value="C:cytoplasmic side of plasma membrane"/>
    <property type="evidence" value="ECO:0007669"/>
    <property type="project" value="TreeGrafter"/>
</dbReference>
<comment type="catalytic activity">
    <reaction evidence="16">
        <text>a very long-chain fatty acid + ATP + CoA = a very long-chain fatty acyl-CoA + AMP + diphosphate</text>
        <dbReference type="Rhea" id="RHEA:54536"/>
        <dbReference type="ChEBI" id="CHEBI:30616"/>
        <dbReference type="ChEBI" id="CHEBI:33019"/>
        <dbReference type="ChEBI" id="CHEBI:57287"/>
        <dbReference type="ChEBI" id="CHEBI:58950"/>
        <dbReference type="ChEBI" id="CHEBI:138261"/>
        <dbReference type="ChEBI" id="CHEBI:456215"/>
    </reaction>
</comment>
<dbReference type="PROSITE" id="PS00455">
    <property type="entry name" value="AMP_BINDING"/>
    <property type="match status" value="1"/>
</dbReference>
<accession>A0A0U1LST3</accession>
<dbReference type="InterPro" id="IPR042099">
    <property type="entry name" value="ANL_N_sf"/>
</dbReference>
<evidence type="ECO:0000256" key="13">
    <source>
        <dbReference type="ARBA" id="ARBA00023055"/>
    </source>
</evidence>
<dbReference type="OrthoDB" id="196650at2759"/>
<dbReference type="EMBL" id="CVMT01000002">
    <property type="protein sequence ID" value="CRG86315.1"/>
    <property type="molecule type" value="Genomic_DNA"/>
</dbReference>
<evidence type="ECO:0000256" key="15">
    <source>
        <dbReference type="ARBA" id="ARBA00023140"/>
    </source>
</evidence>
<evidence type="ECO:0000256" key="8">
    <source>
        <dbReference type="ARBA" id="ARBA00022677"/>
    </source>
</evidence>
<feature type="domain" description="AMP-dependent synthetase/ligase" evidence="20">
    <location>
        <begin position="78"/>
        <end position="461"/>
    </location>
</feature>